<keyword evidence="1" id="KW-1133">Transmembrane helix</keyword>
<keyword evidence="3" id="KW-1185">Reference proteome</keyword>
<protein>
    <submittedName>
        <fullName evidence="2">Uncharacterized protein</fullName>
    </submittedName>
</protein>
<keyword evidence="1" id="KW-0812">Transmembrane</keyword>
<sequence length="575" mass="65852">MGFTVILEDELDSLHYVPNFLRLSPGMRPEMLNTIKTLGKLREKKEMAWLEFRVMPRLALANSLVIEVLVLLDKPFPTFPPSTSGKLLFDSIKDDPSRNTPRETLDEANTDTILSANVFAEFSENMSTHTMDVKARGVKSHNGSMVIFLNPVHRSPHKFIAMPFTQIPETPRQPPPDWAVPFSNLNADWANDAGIPIKPFKNDSALWLRAAPTDPISPRRIKKLIRAYEAAKFPTGKEPEGPRPYAEYKRKRICYIPSEDDVRPLMMIQQMIADSYADARIMWGLNKNRAPQKCDHLGLYGPNNVQQGIEERLMDMRLLSRPALDAVIYREAPRPLPLSRWSRCLRKMTGKRSQEDDDEEYGPLSKEGELHSDVEHRSSMKLWHALLLRFKFLNSAKTRPWQDVNRQGSREYLPYAVVCRPELPAIARFAPCIKPRLRRTTRADARRLRRSSIRYIPRQEIIPPLLPPPISVYIPQEFKHWGPIDYEDLMSLPWPKGEVKPEFKPLPLLAPSVVATKGKITKEEEEENIPYHIAAGIIFFWICVLSMLFLGLILAAILSCVSTVTSFLFPSSEKD</sequence>
<accession>A0A9P5YGD8</accession>
<gene>
    <name evidence="2" type="ORF">BDZ94DRAFT_1294437</name>
</gene>
<evidence type="ECO:0000313" key="2">
    <source>
        <dbReference type="EMBL" id="KAF9468403.1"/>
    </source>
</evidence>
<feature type="transmembrane region" description="Helical" evidence="1">
    <location>
        <begin position="538"/>
        <end position="569"/>
    </location>
</feature>
<dbReference type="EMBL" id="MU150233">
    <property type="protein sequence ID" value="KAF9468403.1"/>
    <property type="molecule type" value="Genomic_DNA"/>
</dbReference>
<organism evidence="2 3">
    <name type="scientific">Collybia nuda</name>
    <dbReference type="NCBI Taxonomy" id="64659"/>
    <lineage>
        <taxon>Eukaryota</taxon>
        <taxon>Fungi</taxon>
        <taxon>Dikarya</taxon>
        <taxon>Basidiomycota</taxon>
        <taxon>Agaricomycotina</taxon>
        <taxon>Agaricomycetes</taxon>
        <taxon>Agaricomycetidae</taxon>
        <taxon>Agaricales</taxon>
        <taxon>Tricholomatineae</taxon>
        <taxon>Clitocybaceae</taxon>
        <taxon>Collybia</taxon>
    </lineage>
</organism>
<keyword evidence="1" id="KW-0472">Membrane</keyword>
<comment type="caution">
    <text evidence="2">The sequence shown here is derived from an EMBL/GenBank/DDBJ whole genome shotgun (WGS) entry which is preliminary data.</text>
</comment>
<dbReference type="AlphaFoldDB" id="A0A9P5YGD8"/>
<dbReference type="Proteomes" id="UP000807353">
    <property type="component" value="Unassembled WGS sequence"/>
</dbReference>
<evidence type="ECO:0000256" key="1">
    <source>
        <dbReference type="SAM" id="Phobius"/>
    </source>
</evidence>
<name>A0A9P5YGD8_9AGAR</name>
<dbReference type="OrthoDB" id="3063096at2759"/>
<proteinExistence type="predicted"/>
<evidence type="ECO:0000313" key="3">
    <source>
        <dbReference type="Proteomes" id="UP000807353"/>
    </source>
</evidence>
<reference evidence="2" key="1">
    <citation type="submission" date="2020-11" db="EMBL/GenBank/DDBJ databases">
        <authorList>
            <consortium name="DOE Joint Genome Institute"/>
            <person name="Ahrendt S."/>
            <person name="Riley R."/>
            <person name="Andreopoulos W."/>
            <person name="Labutti K."/>
            <person name="Pangilinan J."/>
            <person name="Ruiz-Duenas F.J."/>
            <person name="Barrasa J.M."/>
            <person name="Sanchez-Garcia M."/>
            <person name="Camarero S."/>
            <person name="Miyauchi S."/>
            <person name="Serrano A."/>
            <person name="Linde D."/>
            <person name="Babiker R."/>
            <person name="Drula E."/>
            <person name="Ayuso-Fernandez I."/>
            <person name="Pacheco R."/>
            <person name="Padilla G."/>
            <person name="Ferreira P."/>
            <person name="Barriuso J."/>
            <person name="Kellner H."/>
            <person name="Castanera R."/>
            <person name="Alfaro M."/>
            <person name="Ramirez L."/>
            <person name="Pisabarro A.G."/>
            <person name="Kuo A."/>
            <person name="Tritt A."/>
            <person name="Lipzen A."/>
            <person name="He G."/>
            <person name="Yan M."/>
            <person name="Ng V."/>
            <person name="Cullen D."/>
            <person name="Martin F."/>
            <person name="Rosso M.-N."/>
            <person name="Henrissat B."/>
            <person name="Hibbett D."/>
            <person name="Martinez A.T."/>
            <person name="Grigoriev I.V."/>
        </authorList>
    </citation>
    <scope>NUCLEOTIDE SEQUENCE</scope>
    <source>
        <strain evidence="2">CBS 247.69</strain>
    </source>
</reference>